<keyword evidence="3" id="KW-0238">DNA-binding</keyword>
<feature type="domain" description="Helix-turn-helix type 11" evidence="1">
    <location>
        <begin position="7"/>
        <end position="60"/>
    </location>
</feature>
<evidence type="ECO:0000313" key="4">
    <source>
        <dbReference type="Proteomes" id="UP000241639"/>
    </source>
</evidence>
<dbReference type="SUPFAM" id="SSF46785">
    <property type="entry name" value="Winged helix' DNA-binding domain"/>
    <property type="match status" value="1"/>
</dbReference>
<evidence type="ECO:0000259" key="2">
    <source>
        <dbReference type="Pfam" id="PF13280"/>
    </source>
</evidence>
<dbReference type="Gene3D" id="1.10.10.10">
    <property type="entry name" value="Winged helix-like DNA-binding domain superfamily/Winged helix DNA-binding domain"/>
    <property type="match status" value="1"/>
</dbReference>
<dbReference type="Pfam" id="PF08279">
    <property type="entry name" value="HTH_11"/>
    <property type="match status" value="1"/>
</dbReference>
<dbReference type="RefSeq" id="WP_107727477.1">
    <property type="nucleotide sequence ID" value="NZ_PZZP01000001.1"/>
</dbReference>
<evidence type="ECO:0000313" key="3">
    <source>
        <dbReference type="EMBL" id="PTM60045.1"/>
    </source>
</evidence>
<proteinExistence type="predicted"/>
<accession>A0A2T4ZDS7</accession>
<dbReference type="PIRSF" id="PIRSF016838">
    <property type="entry name" value="PafC"/>
    <property type="match status" value="1"/>
</dbReference>
<dbReference type="OrthoDB" id="9767131at2"/>
<dbReference type="GO" id="GO:0003677">
    <property type="term" value="F:DNA binding"/>
    <property type="evidence" value="ECO:0007669"/>
    <property type="project" value="UniProtKB-KW"/>
</dbReference>
<feature type="domain" description="WYL" evidence="2">
    <location>
        <begin position="139"/>
        <end position="204"/>
    </location>
</feature>
<dbReference type="Proteomes" id="UP000241639">
    <property type="component" value="Unassembled WGS sequence"/>
</dbReference>
<comment type="caution">
    <text evidence="3">The sequence shown here is derived from an EMBL/GenBank/DDBJ whole genome shotgun (WGS) entry which is preliminary data.</text>
</comment>
<evidence type="ECO:0000259" key="1">
    <source>
        <dbReference type="Pfam" id="PF08279"/>
    </source>
</evidence>
<dbReference type="PROSITE" id="PS52050">
    <property type="entry name" value="WYL"/>
    <property type="match status" value="1"/>
</dbReference>
<dbReference type="EMBL" id="PZZP01000001">
    <property type="protein sequence ID" value="PTM60045.1"/>
    <property type="molecule type" value="Genomic_DNA"/>
</dbReference>
<organism evidence="3 4">
    <name type="scientific">Desmospora activa DSM 45169</name>
    <dbReference type="NCBI Taxonomy" id="1121389"/>
    <lineage>
        <taxon>Bacteria</taxon>
        <taxon>Bacillati</taxon>
        <taxon>Bacillota</taxon>
        <taxon>Bacilli</taxon>
        <taxon>Bacillales</taxon>
        <taxon>Thermoactinomycetaceae</taxon>
        <taxon>Desmospora</taxon>
    </lineage>
</organism>
<keyword evidence="4" id="KW-1185">Reference proteome</keyword>
<reference evidence="3 4" key="1">
    <citation type="submission" date="2018-04" db="EMBL/GenBank/DDBJ databases">
        <title>Genomic Encyclopedia of Archaeal and Bacterial Type Strains, Phase II (KMG-II): from individual species to whole genera.</title>
        <authorList>
            <person name="Goeker M."/>
        </authorList>
    </citation>
    <scope>NUCLEOTIDE SEQUENCE [LARGE SCALE GENOMIC DNA]</scope>
    <source>
        <strain evidence="3 4">DSM 45169</strain>
    </source>
</reference>
<dbReference type="InterPro" id="IPR026881">
    <property type="entry name" value="WYL_dom"/>
</dbReference>
<gene>
    <name evidence="3" type="ORF">C8J48_2684</name>
</gene>
<dbReference type="InterPro" id="IPR036390">
    <property type="entry name" value="WH_DNA-bd_sf"/>
</dbReference>
<dbReference type="InterPro" id="IPR028349">
    <property type="entry name" value="PafC-like"/>
</dbReference>
<dbReference type="InterPro" id="IPR013196">
    <property type="entry name" value="HTH_11"/>
</dbReference>
<dbReference type="PANTHER" id="PTHR34580:SF3">
    <property type="entry name" value="PROTEIN PAFB"/>
    <property type="match status" value="1"/>
</dbReference>
<dbReference type="InterPro" id="IPR051534">
    <property type="entry name" value="CBASS_pafABC_assoc_protein"/>
</dbReference>
<protein>
    <submittedName>
        <fullName evidence="3">Putative DNA-binding transcriptional regulator YafY</fullName>
    </submittedName>
</protein>
<dbReference type="InterPro" id="IPR036388">
    <property type="entry name" value="WH-like_DNA-bd_sf"/>
</dbReference>
<sequence>MAKWDNLLAILWLLKARKRITAMQIAETLEISVRTVYRYIDALCASGVPIIAESGHDGGYYLQENFLETPLFFASTELKAMVHAALFAKGAGYPFSDHLASALEKIQFHLNEEQMDYLKRHTEGFDVIAPARGHAMEPLLQQLEQAVANAETILIAYTKKKADNPVERKIDPYGLAYRFDRWYIVGFCHLRQDLRTFRVDRIHHFSPTGDTFERPSDFSIRDYLLNRFNSFQITEEPTILVQIAGKEKSLDRLAEHWYLRHYLVERRDEQIHFMMEEDTVLEYLPRLLITYGASIHILEPAVLKDKIGELVKELAQHYSLSQLP</sequence>
<dbReference type="Pfam" id="PF13280">
    <property type="entry name" value="WYL"/>
    <property type="match status" value="1"/>
</dbReference>
<dbReference type="AlphaFoldDB" id="A0A2T4ZDS7"/>
<dbReference type="PANTHER" id="PTHR34580">
    <property type="match status" value="1"/>
</dbReference>
<name>A0A2T4ZDS7_9BACL</name>